<name>A0A9N9LM56_9HELO</name>
<reference evidence="3" key="1">
    <citation type="submission" date="2021-07" db="EMBL/GenBank/DDBJ databases">
        <authorList>
            <person name="Durling M."/>
        </authorList>
    </citation>
    <scope>NUCLEOTIDE SEQUENCE</scope>
</reference>
<feature type="region of interest" description="Disordered" evidence="2">
    <location>
        <begin position="1"/>
        <end position="36"/>
    </location>
</feature>
<protein>
    <recommendedName>
        <fullName evidence="5">Chromo domain-containing protein</fullName>
    </recommendedName>
</protein>
<sequence length="328" mass="36218">MATFIPYVPKLPNANNRKPSKIISKKRNPPENYLQIESSDVPVELLGATSEKNRQGTAAGEGIAQGAQDLISAKEGLGVKSNDQSSDDIISSQESKAGSGHDKSSTPDNNGVLDVGNTRRILHSRPPSNQVLKPEGPQLLSNHIAEEHANTTDVIDNNKVPWVSKRKGSDSPLSDGIASYYDRKRQRRSPSLILENEKDDGAFRIHVDGDFCSTTRTTPALEPAHLTEYNVCPEVIDDNQDWEVRQIIGKEDVDGVTHYLVDWNPTLLPEHSLGHAKELVDKFEHRLRAQRKTKNGPWGASLKRKGRGATRNANGQHKKPGCQPQKQE</sequence>
<evidence type="ECO:0000256" key="2">
    <source>
        <dbReference type="SAM" id="MobiDB-lite"/>
    </source>
</evidence>
<dbReference type="EMBL" id="CAJVRM010000230">
    <property type="protein sequence ID" value="CAG8977704.1"/>
    <property type="molecule type" value="Genomic_DNA"/>
</dbReference>
<dbReference type="Gene3D" id="2.40.50.40">
    <property type="match status" value="1"/>
</dbReference>
<feature type="compositionally biased region" description="Low complexity" evidence="2">
    <location>
        <begin position="81"/>
        <end position="95"/>
    </location>
</feature>
<feature type="compositionally biased region" description="Basic residues" evidence="2">
    <location>
        <begin position="18"/>
        <end position="27"/>
    </location>
</feature>
<evidence type="ECO:0008006" key="5">
    <source>
        <dbReference type="Google" id="ProtNLM"/>
    </source>
</evidence>
<comment type="subunit">
    <text evidence="1">Component of the NuA4 histone acetyltransferase complex.</text>
</comment>
<evidence type="ECO:0000313" key="4">
    <source>
        <dbReference type="Proteomes" id="UP000701801"/>
    </source>
</evidence>
<comment type="caution">
    <text evidence="3">The sequence shown here is derived from an EMBL/GenBank/DDBJ whole genome shotgun (WGS) entry which is preliminary data.</text>
</comment>
<organism evidence="3 4">
    <name type="scientific">Hymenoscyphus albidus</name>
    <dbReference type="NCBI Taxonomy" id="595503"/>
    <lineage>
        <taxon>Eukaryota</taxon>
        <taxon>Fungi</taxon>
        <taxon>Dikarya</taxon>
        <taxon>Ascomycota</taxon>
        <taxon>Pezizomycotina</taxon>
        <taxon>Leotiomycetes</taxon>
        <taxon>Helotiales</taxon>
        <taxon>Helotiaceae</taxon>
        <taxon>Hymenoscyphus</taxon>
    </lineage>
</organism>
<dbReference type="InterPro" id="IPR016197">
    <property type="entry name" value="Chromo-like_dom_sf"/>
</dbReference>
<evidence type="ECO:0000313" key="3">
    <source>
        <dbReference type="EMBL" id="CAG8977704.1"/>
    </source>
</evidence>
<keyword evidence="4" id="KW-1185">Reference proteome</keyword>
<evidence type="ECO:0000256" key="1">
    <source>
        <dbReference type="ARBA" id="ARBA00011353"/>
    </source>
</evidence>
<dbReference type="AlphaFoldDB" id="A0A9N9LM56"/>
<dbReference type="Proteomes" id="UP000701801">
    <property type="component" value="Unassembled WGS sequence"/>
</dbReference>
<feature type="region of interest" description="Disordered" evidence="2">
    <location>
        <begin position="290"/>
        <end position="328"/>
    </location>
</feature>
<dbReference type="OrthoDB" id="5307280at2759"/>
<dbReference type="CDD" id="cd00024">
    <property type="entry name" value="CD_CSD"/>
    <property type="match status" value="1"/>
</dbReference>
<dbReference type="SUPFAM" id="SSF54160">
    <property type="entry name" value="Chromo domain-like"/>
    <property type="match status" value="1"/>
</dbReference>
<proteinExistence type="predicted"/>
<gene>
    <name evidence="3" type="ORF">HYALB_00008731</name>
</gene>
<feature type="region of interest" description="Disordered" evidence="2">
    <location>
        <begin position="78"/>
        <end position="115"/>
    </location>
</feature>
<accession>A0A9N9LM56</accession>